<reference evidence="1" key="1">
    <citation type="journal article" date="2015" name="Nature">
        <title>Complex archaea that bridge the gap between prokaryotes and eukaryotes.</title>
        <authorList>
            <person name="Spang A."/>
            <person name="Saw J.H."/>
            <person name="Jorgensen S.L."/>
            <person name="Zaremba-Niedzwiedzka K."/>
            <person name="Martijn J."/>
            <person name="Lind A.E."/>
            <person name="van Eijk R."/>
            <person name="Schleper C."/>
            <person name="Guy L."/>
            <person name="Ettema T.J."/>
        </authorList>
    </citation>
    <scope>NUCLEOTIDE SEQUENCE</scope>
</reference>
<sequence length="101" mass="10901">GVFGYTDADGTPLGDTPVLLQHATKLLVLRDLPKLSDCDAREDAQRRWRLLAEKTSEQSYRLADISSRGSSAHVAVGAFSGDPEIDSVLVQFMRPPAMGSA</sequence>
<name>A0A0F9EDE6_9ZZZZ</name>
<proteinExistence type="predicted"/>
<evidence type="ECO:0000313" key="1">
    <source>
        <dbReference type="EMBL" id="KKL22048.1"/>
    </source>
</evidence>
<accession>A0A0F9EDE6</accession>
<protein>
    <submittedName>
        <fullName evidence="1">Uncharacterized protein</fullName>
    </submittedName>
</protein>
<gene>
    <name evidence="1" type="ORF">LCGC14_2439310</name>
</gene>
<dbReference type="AlphaFoldDB" id="A0A0F9EDE6"/>
<organism evidence="1">
    <name type="scientific">marine sediment metagenome</name>
    <dbReference type="NCBI Taxonomy" id="412755"/>
    <lineage>
        <taxon>unclassified sequences</taxon>
        <taxon>metagenomes</taxon>
        <taxon>ecological metagenomes</taxon>
    </lineage>
</organism>
<comment type="caution">
    <text evidence="1">The sequence shown here is derived from an EMBL/GenBank/DDBJ whole genome shotgun (WGS) entry which is preliminary data.</text>
</comment>
<feature type="non-terminal residue" evidence="1">
    <location>
        <position position="1"/>
    </location>
</feature>
<dbReference type="EMBL" id="LAZR01037495">
    <property type="protein sequence ID" value="KKL22048.1"/>
    <property type="molecule type" value="Genomic_DNA"/>
</dbReference>